<organism evidence="3 4">
    <name type="scientific">Shewanella decolorationis S12</name>
    <dbReference type="NCBI Taxonomy" id="1353536"/>
    <lineage>
        <taxon>Bacteria</taxon>
        <taxon>Pseudomonadati</taxon>
        <taxon>Pseudomonadota</taxon>
        <taxon>Gammaproteobacteria</taxon>
        <taxon>Alteromonadales</taxon>
        <taxon>Shewanellaceae</taxon>
        <taxon>Shewanella</taxon>
    </lineage>
</organism>
<dbReference type="Proteomes" id="UP000017548">
    <property type="component" value="Unassembled WGS sequence"/>
</dbReference>
<feature type="signal peptide" evidence="2">
    <location>
        <begin position="1"/>
        <end position="35"/>
    </location>
</feature>
<evidence type="ECO:0000256" key="1">
    <source>
        <dbReference type="SAM" id="MobiDB-lite"/>
    </source>
</evidence>
<reference evidence="3 4" key="1">
    <citation type="journal article" date="2013" name="Genome Announc.">
        <title>Draft Genome Sequence of Shewanella decolorationis S12, a Dye-Degrading Bacterium Isolated from a Wastewater Treatment Plant.</title>
        <authorList>
            <person name="Xu M."/>
            <person name="Fang Y."/>
            <person name="Liu J."/>
            <person name="Chen X."/>
            <person name="Sun G."/>
            <person name="Guo J."/>
            <person name="Hua Z."/>
            <person name="Tu Q."/>
            <person name="Wu L."/>
            <person name="Zhou J."/>
            <person name="Liu X."/>
        </authorList>
    </citation>
    <scope>NUCLEOTIDE SEQUENCE [LARGE SCALE GENOMIC DNA]</scope>
    <source>
        <strain evidence="3 4">S12</strain>
    </source>
</reference>
<proteinExistence type="predicted"/>
<comment type="caution">
    <text evidence="3">The sequence shown here is derived from an EMBL/GenBank/DDBJ whole genome shotgun (WGS) entry which is preliminary data.</text>
</comment>
<dbReference type="EMBL" id="AXZL01000049">
    <property type="protein sequence ID" value="ESE42578.1"/>
    <property type="molecule type" value="Genomic_DNA"/>
</dbReference>
<evidence type="ECO:0000256" key="2">
    <source>
        <dbReference type="SAM" id="SignalP"/>
    </source>
</evidence>
<gene>
    <name evidence="3" type="ORF">SHD_0836</name>
</gene>
<feature type="region of interest" description="Disordered" evidence="1">
    <location>
        <begin position="118"/>
        <end position="145"/>
    </location>
</feature>
<keyword evidence="2" id="KW-0732">Signal</keyword>
<feature type="compositionally biased region" description="Basic and acidic residues" evidence="1">
    <location>
        <begin position="121"/>
        <end position="130"/>
    </location>
</feature>
<keyword evidence="4" id="KW-1185">Reference proteome</keyword>
<name>A0ABN0PR45_9GAMM</name>
<sequence length="211" mass="23588">MFFIEFSMENIMKTITLTRLGIVGLMMATPVFAHAATEPALAMAQETFFNQLASHCGKAFAGKVVSTDSADAAFRDKALVMHVRECSDTELKIPFHVGDDHSRTWVITKTTQGLRLKHDHRHQDGTEDKVTMYGGDTASVGSSQKQSFPIDQASIDNFMQNGLTKSVTNVWHMEVTPSTFSYLLTRENRHFQVDFDLSQPQPLPPAPWGHE</sequence>
<evidence type="ECO:0008006" key="5">
    <source>
        <dbReference type="Google" id="ProtNLM"/>
    </source>
</evidence>
<evidence type="ECO:0000313" key="3">
    <source>
        <dbReference type="EMBL" id="ESE42578.1"/>
    </source>
</evidence>
<accession>A0ABN0PR45</accession>
<feature type="chain" id="PRO_5045314263" description="Secreted protein" evidence="2">
    <location>
        <begin position="36"/>
        <end position="211"/>
    </location>
</feature>
<evidence type="ECO:0000313" key="4">
    <source>
        <dbReference type="Proteomes" id="UP000017548"/>
    </source>
</evidence>
<protein>
    <recommendedName>
        <fullName evidence="5">Secreted protein</fullName>
    </recommendedName>
</protein>